<dbReference type="InterPro" id="IPR021273">
    <property type="entry name" value="DUF2852"/>
</dbReference>
<evidence type="ECO:0000256" key="3">
    <source>
        <dbReference type="SAM" id="Phobius"/>
    </source>
</evidence>
<evidence type="ECO:0000256" key="2">
    <source>
        <dbReference type="SAM" id="MobiDB-lite"/>
    </source>
</evidence>
<feature type="region of interest" description="Disordered" evidence="2">
    <location>
        <begin position="125"/>
        <end position="146"/>
    </location>
</feature>
<dbReference type="OrthoDB" id="9806878at2"/>
<feature type="transmembrane region" description="Helical" evidence="3">
    <location>
        <begin position="16"/>
        <end position="39"/>
    </location>
</feature>
<organism evidence="4 5">
    <name type="scientific">Reyranella soli</name>
    <dbReference type="NCBI Taxonomy" id="1230389"/>
    <lineage>
        <taxon>Bacteria</taxon>
        <taxon>Pseudomonadati</taxon>
        <taxon>Pseudomonadota</taxon>
        <taxon>Alphaproteobacteria</taxon>
        <taxon>Hyphomicrobiales</taxon>
        <taxon>Reyranellaceae</taxon>
        <taxon>Reyranella</taxon>
    </lineage>
</organism>
<dbReference type="AlphaFoldDB" id="A0A512NCY0"/>
<protein>
    <recommendedName>
        <fullName evidence="6">DUF2852 domain-containing protein</fullName>
    </recommendedName>
</protein>
<feature type="compositionally biased region" description="Pro residues" evidence="2">
    <location>
        <begin position="136"/>
        <end position="146"/>
    </location>
</feature>
<evidence type="ECO:0000313" key="4">
    <source>
        <dbReference type="EMBL" id="GEP56811.1"/>
    </source>
</evidence>
<dbReference type="EMBL" id="BKAJ01000071">
    <property type="protein sequence ID" value="GEP56811.1"/>
    <property type="molecule type" value="Genomic_DNA"/>
</dbReference>
<dbReference type="Proteomes" id="UP000321058">
    <property type="component" value="Unassembled WGS sequence"/>
</dbReference>
<evidence type="ECO:0000313" key="5">
    <source>
        <dbReference type="Proteomes" id="UP000321058"/>
    </source>
</evidence>
<accession>A0A512NCY0</accession>
<keyword evidence="3" id="KW-0812">Transmembrane</keyword>
<sequence length="146" mass="17336">MTGSLMERLDDIPKPAWIALLVVSFILFWPIGLALLIYLKWSGRMFCSRRYGHWSGPDGREARREAREEWRAWKRRHRWGGPSSGNVAFDEYREETLRKLDEEQREFRDFLDRLRAAKDRAEFDDFMNERRNRPPAAEPPAPTPSV</sequence>
<evidence type="ECO:0000256" key="1">
    <source>
        <dbReference type="SAM" id="Coils"/>
    </source>
</evidence>
<proteinExistence type="predicted"/>
<reference evidence="4 5" key="1">
    <citation type="submission" date="2019-07" db="EMBL/GenBank/DDBJ databases">
        <title>Whole genome shotgun sequence of Reyranella soli NBRC 108950.</title>
        <authorList>
            <person name="Hosoyama A."/>
            <person name="Uohara A."/>
            <person name="Ohji S."/>
            <person name="Ichikawa N."/>
        </authorList>
    </citation>
    <scope>NUCLEOTIDE SEQUENCE [LARGE SCALE GENOMIC DNA]</scope>
    <source>
        <strain evidence="4 5">NBRC 108950</strain>
    </source>
</reference>
<keyword evidence="5" id="KW-1185">Reference proteome</keyword>
<dbReference type="Pfam" id="PF11014">
    <property type="entry name" value="DUF2852"/>
    <property type="match status" value="1"/>
</dbReference>
<feature type="coiled-coil region" evidence="1">
    <location>
        <begin position="93"/>
        <end position="120"/>
    </location>
</feature>
<dbReference type="RefSeq" id="WP_147151109.1">
    <property type="nucleotide sequence ID" value="NZ_BKAJ01000071.1"/>
</dbReference>
<keyword evidence="3" id="KW-0472">Membrane</keyword>
<keyword evidence="1" id="KW-0175">Coiled coil</keyword>
<name>A0A512NCY0_9HYPH</name>
<comment type="caution">
    <text evidence="4">The sequence shown here is derived from an EMBL/GenBank/DDBJ whole genome shotgun (WGS) entry which is preliminary data.</text>
</comment>
<evidence type="ECO:0008006" key="6">
    <source>
        <dbReference type="Google" id="ProtNLM"/>
    </source>
</evidence>
<keyword evidence="3" id="KW-1133">Transmembrane helix</keyword>
<gene>
    <name evidence="4" type="ORF">RSO01_39770</name>
</gene>